<reference evidence="1 2" key="1">
    <citation type="journal article" date="2015" name="Sci. Rep.">
        <title>The power of single molecule real-time sequencing technology in the de novo assembly of a eukaryotic genome.</title>
        <authorList>
            <person name="Sakai H."/>
            <person name="Naito K."/>
            <person name="Ogiso-Tanaka E."/>
            <person name="Takahashi Y."/>
            <person name="Iseki K."/>
            <person name="Muto C."/>
            <person name="Satou K."/>
            <person name="Teruya K."/>
            <person name="Shiroma A."/>
            <person name="Shimoji M."/>
            <person name="Hirano T."/>
            <person name="Itoh T."/>
            <person name="Kaga A."/>
            <person name="Tomooka N."/>
        </authorList>
    </citation>
    <scope>NUCLEOTIDE SEQUENCE [LARGE SCALE GENOMIC DNA]</scope>
    <source>
        <strain evidence="2">cv. Shumari</strain>
    </source>
</reference>
<accession>A0A0S3RWX9</accession>
<feature type="non-terminal residue" evidence="1">
    <location>
        <position position="82"/>
    </location>
</feature>
<name>A0A0S3RWX9_PHAAN</name>
<gene>
    <name evidence="1" type="primary">Vigan.04G260000</name>
    <name evidence="1" type="ORF">VIGAN_04260000</name>
</gene>
<proteinExistence type="predicted"/>
<sequence length="82" mass="8955">MLSGSAGISSACMIYMLSDSMNLKTQVVAVQIIDQAKLNLEIAKPELITTYTQIHTCKPKSVNTLWNGNQASGRSKTVLLER</sequence>
<organism evidence="1 2">
    <name type="scientific">Vigna angularis var. angularis</name>
    <dbReference type="NCBI Taxonomy" id="157739"/>
    <lineage>
        <taxon>Eukaryota</taxon>
        <taxon>Viridiplantae</taxon>
        <taxon>Streptophyta</taxon>
        <taxon>Embryophyta</taxon>
        <taxon>Tracheophyta</taxon>
        <taxon>Spermatophyta</taxon>
        <taxon>Magnoliopsida</taxon>
        <taxon>eudicotyledons</taxon>
        <taxon>Gunneridae</taxon>
        <taxon>Pentapetalae</taxon>
        <taxon>rosids</taxon>
        <taxon>fabids</taxon>
        <taxon>Fabales</taxon>
        <taxon>Fabaceae</taxon>
        <taxon>Papilionoideae</taxon>
        <taxon>50 kb inversion clade</taxon>
        <taxon>NPAAA clade</taxon>
        <taxon>indigoferoid/millettioid clade</taxon>
        <taxon>Phaseoleae</taxon>
        <taxon>Vigna</taxon>
    </lineage>
</organism>
<dbReference type="AlphaFoldDB" id="A0A0S3RWX9"/>
<evidence type="ECO:0000313" key="1">
    <source>
        <dbReference type="EMBL" id="BAT85102.1"/>
    </source>
</evidence>
<evidence type="ECO:0000313" key="2">
    <source>
        <dbReference type="Proteomes" id="UP000291084"/>
    </source>
</evidence>
<dbReference type="Proteomes" id="UP000291084">
    <property type="component" value="Chromosome 4"/>
</dbReference>
<protein>
    <submittedName>
        <fullName evidence="1">Uncharacterized protein</fullName>
    </submittedName>
</protein>
<keyword evidence="2" id="KW-1185">Reference proteome</keyword>
<dbReference type="EMBL" id="AP015037">
    <property type="protein sequence ID" value="BAT85102.1"/>
    <property type="molecule type" value="Genomic_DNA"/>
</dbReference>